<name>A0A934QLH2_9PROT</name>
<dbReference type="InterPro" id="IPR029063">
    <property type="entry name" value="SAM-dependent_MTases_sf"/>
</dbReference>
<dbReference type="SUPFAM" id="SSF53335">
    <property type="entry name" value="S-adenosyl-L-methionine-dependent methyltransferases"/>
    <property type="match status" value="1"/>
</dbReference>
<keyword evidence="2" id="KW-0949">S-adenosyl-L-methionine</keyword>
<keyword evidence="5" id="KW-1185">Reference proteome</keyword>
<evidence type="ECO:0000313" key="5">
    <source>
        <dbReference type="Proteomes" id="UP000778970"/>
    </source>
</evidence>
<dbReference type="GO" id="GO:0008170">
    <property type="term" value="F:N-methyltransferase activity"/>
    <property type="evidence" value="ECO:0007669"/>
    <property type="project" value="UniProtKB-ARBA"/>
</dbReference>
<keyword evidence="1" id="KW-0808">Transferase</keyword>
<gene>
    <name evidence="4" type="ORF">CKO21_15825</name>
</gene>
<feature type="domain" description="Methyltransferase small" evidence="3">
    <location>
        <begin position="46"/>
        <end position="140"/>
    </location>
</feature>
<evidence type="ECO:0000259" key="3">
    <source>
        <dbReference type="Pfam" id="PF05175"/>
    </source>
</evidence>
<dbReference type="Proteomes" id="UP000778970">
    <property type="component" value="Unassembled WGS sequence"/>
</dbReference>
<dbReference type="PROSITE" id="PS00092">
    <property type="entry name" value="N6_MTASE"/>
    <property type="match status" value="1"/>
</dbReference>
<keyword evidence="1" id="KW-0489">Methyltransferase</keyword>
<evidence type="ECO:0000256" key="1">
    <source>
        <dbReference type="ARBA" id="ARBA00022603"/>
    </source>
</evidence>
<dbReference type="AlphaFoldDB" id="A0A934QLH2"/>
<dbReference type="PANTHER" id="PTHR47739">
    <property type="entry name" value="TRNA1(VAL) (ADENINE(37)-N6)-METHYLTRANSFERASE"/>
    <property type="match status" value="1"/>
</dbReference>
<dbReference type="InterPro" id="IPR002052">
    <property type="entry name" value="DNA_methylase_N6_adenine_CS"/>
</dbReference>
<dbReference type="Gene3D" id="3.40.50.150">
    <property type="entry name" value="Vaccinia Virus protein VP39"/>
    <property type="match status" value="1"/>
</dbReference>
<organism evidence="4 5">
    <name type="scientific">Rhodovibrio salinarum</name>
    <dbReference type="NCBI Taxonomy" id="1087"/>
    <lineage>
        <taxon>Bacteria</taxon>
        <taxon>Pseudomonadati</taxon>
        <taxon>Pseudomonadota</taxon>
        <taxon>Alphaproteobacteria</taxon>
        <taxon>Rhodospirillales</taxon>
        <taxon>Rhodovibrionaceae</taxon>
        <taxon>Rhodovibrio</taxon>
    </lineage>
</organism>
<sequence length="260" mass="26696">MVRPADPEAESTGSDDLAVTHDRLLGGRVALAQPMHGYRAALDPVLLAAAVPLRGGERALELGCGAGAAALCLLARVPEGRVSGLEAQPALVRLARSNAATNDVGDRFEVYAGDLLDPPSDVASGAFDHAFANPPYLAAGTADAPSDPLRAAANVEGAARLPDWISALARATRRGGTVTVIHRADRLPELLSEMGRVAGALVVCPLWPAAGKPAKRVLVQGRVGVGGPATLATGLTLHSDGGFTLEARAILEDVVPLKLR</sequence>
<dbReference type="GO" id="GO:0032259">
    <property type="term" value="P:methylation"/>
    <property type="evidence" value="ECO:0007669"/>
    <property type="project" value="UniProtKB-KW"/>
</dbReference>
<dbReference type="InterPro" id="IPR007848">
    <property type="entry name" value="Small_mtfrase_dom"/>
</dbReference>
<accession>A0A934QLH2</accession>
<dbReference type="RefSeq" id="WP_027288052.1">
    <property type="nucleotide sequence ID" value="NZ_NRRE01000030.1"/>
</dbReference>
<reference evidence="4" key="1">
    <citation type="submission" date="2017-08" db="EMBL/GenBank/DDBJ databases">
        <authorList>
            <person name="Imhoff J.F."/>
            <person name="Rahn T."/>
            <person name="Kuenzel S."/>
            <person name="Neulinger S.C."/>
        </authorList>
    </citation>
    <scope>NUCLEOTIDE SEQUENCE</scope>
    <source>
        <strain evidence="4">DSM 9154</strain>
    </source>
</reference>
<dbReference type="InterPro" id="IPR050210">
    <property type="entry name" value="tRNA_Adenine-N(6)_MTase"/>
</dbReference>
<protein>
    <recommendedName>
        <fullName evidence="3">Methyltransferase small domain-containing protein</fullName>
    </recommendedName>
</protein>
<dbReference type="GO" id="GO:0003676">
    <property type="term" value="F:nucleic acid binding"/>
    <property type="evidence" value="ECO:0007669"/>
    <property type="project" value="InterPro"/>
</dbReference>
<reference evidence="4" key="2">
    <citation type="journal article" date="2020" name="Microorganisms">
        <title>Osmotic Adaptation and Compatible Solute Biosynthesis of Phototrophic Bacteria as Revealed from Genome Analyses.</title>
        <authorList>
            <person name="Imhoff J.F."/>
            <person name="Rahn T."/>
            <person name="Kunzel S."/>
            <person name="Keller A."/>
            <person name="Neulinger S.C."/>
        </authorList>
    </citation>
    <scope>NUCLEOTIDE SEQUENCE</scope>
    <source>
        <strain evidence="4">DSM 9154</strain>
    </source>
</reference>
<comment type="caution">
    <text evidence="4">The sequence shown here is derived from an EMBL/GenBank/DDBJ whole genome shotgun (WGS) entry which is preliminary data.</text>
</comment>
<evidence type="ECO:0000256" key="2">
    <source>
        <dbReference type="ARBA" id="ARBA00022691"/>
    </source>
</evidence>
<dbReference type="EMBL" id="NRRE01000030">
    <property type="protein sequence ID" value="MBK1698715.1"/>
    <property type="molecule type" value="Genomic_DNA"/>
</dbReference>
<proteinExistence type="predicted"/>
<evidence type="ECO:0000313" key="4">
    <source>
        <dbReference type="EMBL" id="MBK1698715.1"/>
    </source>
</evidence>
<dbReference type="GO" id="GO:0008757">
    <property type="term" value="F:S-adenosylmethionine-dependent methyltransferase activity"/>
    <property type="evidence" value="ECO:0007669"/>
    <property type="project" value="UniProtKB-ARBA"/>
</dbReference>
<dbReference type="Pfam" id="PF05175">
    <property type="entry name" value="MTS"/>
    <property type="match status" value="1"/>
</dbReference>
<dbReference type="PANTHER" id="PTHR47739:SF1">
    <property type="entry name" value="TRNA1(VAL) (ADENINE(37)-N6)-METHYLTRANSFERASE"/>
    <property type="match status" value="1"/>
</dbReference>